<proteinExistence type="predicted"/>
<dbReference type="InterPro" id="IPR029058">
    <property type="entry name" value="AB_hydrolase_fold"/>
</dbReference>
<protein>
    <recommendedName>
        <fullName evidence="1">DUF1023 domain-containing protein</fullName>
    </recommendedName>
</protein>
<name>A0A1K0FJU3_9ACTN</name>
<gene>
    <name evidence="2" type="ORF">BG844_17070</name>
</gene>
<dbReference type="RefSeq" id="WP_071806333.1">
    <property type="nucleotide sequence ID" value="NZ_MEIA01000174.1"/>
</dbReference>
<dbReference type="InterPro" id="IPR010427">
    <property type="entry name" value="DUF1023"/>
</dbReference>
<dbReference type="SUPFAM" id="SSF53474">
    <property type="entry name" value="alpha/beta-Hydrolases"/>
    <property type="match status" value="1"/>
</dbReference>
<reference evidence="2 3" key="1">
    <citation type="submission" date="2016-09" db="EMBL/GenBank/DDBJ databases">
        <title>Couchioplanes caeruleus draft genome sequence.</title>
        <authorList>
            <person name="Sheehan J."/>
            <person name="Caffrey P."/>
        </authorList>
    </citation>
    <scope>NUCLEOTIDE SEQUENCE [LARGE SCALE GENOMIC DNA]</scope>
    <source>
        <strain evidence="2 3">DSM 43634</strain>
    </source>
</reference>
<keyword evidence="3" id="KW-1185">Reference proteome</keyword>
<feature type="domain" description="DUF1023" evidence="1">
    <location>
        <begin position="201"/>
        <end position="367"/>
    </location>
</feature>
<evidence type="ECO:0000259" key="1">
    <source>
        <dbReference type="Pfam" id="PF06259"/>
    </source>
</evidence>
<dbReference type="Proteomes" id="UP000182486">
    <property type="component" value="Unassembled WGS sequence"/>
</dbReference>
<sequence>MTVLRATDPGHWVEAALAWRSWASAAGRWAAEVRRCAAALRTVWRGAAAEAVSARLARLQRLLDLFRLGCWAADQALTEFAAALTRARADDDLRAATAADATASALLRGLFLVPASPPGADPPACTATPAEVGRWWAGLGPEQREWLLATEPGWIGSLDGVPAAARDRANRLLLDGMHIEGTLAERLADGDGPRAYLLVIDPAGEGRAVVALGDPDRAENVLTQVPGMTADLASFGGELARAERIAVRAGELAPGIATSAVMWLGYDAPDFLGEAASRSRADAGALALRRFQDGLRAGHEGPPARHTVLGHSYGSLVVGAAAASPGLAADSVVLVGSPGVGVDSAADLHVPAGEVWASTSRTDVIQWAAVSPRSLAEDLLTAHARPAGALLAFGRPEDDLYHGTNPAEPAFGARRFPSQAGAGHLGYWDEGGPALDALTNITLGRSDVIPR</sequence>
<comment type="caution">
    <text evidence="2">The sequence shown here is derived from an EMBL/GenBank/DDBJ whole genome shotgun (WGS) entry which is preliminary data.</text>
</comment>
<evidence type="ECO:0000313" key="3">
    <source>
        <dbReference type="Proteomes" id="UP000182486"/>
    </source>
</evidence>
<dbReference type="AlphaFoldDB" id="A0A1K0FJU3"/>
<dbReference type="EMBL" id="MEIA01000174">
    <property type="protein sequence ID" value="OJF13097.1"/>
    <property type="molecule type" value="Genomic_DNA"/>
</dbReference>
<accession>A0A1K0FJU3</accession>
<evidence type="ECO:0000313" key="2">
    <source>
        <dbReference type="EMBL" id="OJF13097.1"/>
    </source>
</evidence>
<organism evidence="2 3">
    <name type="scientific">Couchioplanes caeruleus subsp. caeruleus</name>
    <dbReference type="NCBI Taxonomy" id="56427"/>
    <lineage>
        <taxon>Bacteria</taxon>
        <taxon>Bacillati</taxon>
        <taxon>Actinomycetota</taxon>
        <taxon>Actinomycetes</taxon>
        <taxon>Micromonosporales</taxon>
        <taxon>Micromonosporaceae</taxon>
        <taxon>Couchioplanes</taxon>
    </lineage>
</organism>
<dbReference type="Pfam" id="PF06259">
    <property type="entry name" value="Abhydrolase_8"/>
    <property type="match status" value="1"/>
</dbReference>